<protein>
    <submittedName>
        <fullName evidence="3">Uncharacterized protein</fullName>
    </submittedName>
</protein>
<evidence type="ECO:0000256" key="1">
    <source>
        <dbReference type="SAM" id="MobiDB-lite"/>
    </source>
</evidence>
<keyword evidence="4" id="KW-1185">Reference proteome</keyword>
<keyword evidence="2" id="KW-1133">Transmembrane helix</keyword>
<keyword evidence="2" id="KW-0472">Membrane</keyword>
<evidence type="ECO:0000256" key="2">
    <source>
        <dbReference type="SAM" id="Phobius"/>
    </source>
</evidence>
<keyword evidence="2" id="KW-0812">Transmembrane</keyword>
<proteinExistence type="predicted"/>
<evidence type="ECO:0000313" key="4">
    <source>
        <dbReference type="Proteomes" id="UP001603857"/>
    </source>
</evidence>
<reference evidence="3 4" key="1">
    <citation type="submission" date="2024-08" db="EMBL/GenBank/DDBJ databases">
        <title>Insights into the chromosomal genome structure of Flemingia macrophylla.</title>
        <authorList>
            <person name="Ding Y."/>
            <person name="Zhao Y."/>
            <person name="Bi W."/>
            <person name="Wu M."/>
            <person name="Zhao G."/>
            <person name="Gong Y."/>
            <person name="Li W."/>
            <person name="Zhang P."/>
        </authorList>
    </citation>
    <scope>NUCLEOTIDE SEQUENCE [LARGE SCALE GENOMIC DNA]</scope>
    <source>
        <strain evidence="3">DYQJB</strain>
        <tissue evidence="3">Leaf</tissue>
    </source>
</reference>
<feature type="transmembrane region" description="Helical" evidence="2">
    <location>
        <begin position="172"/>
        <end position="190"/>
    </location>
</feature>
<name>A0ABD1MMZ6_9FABA</name>
<feature type="compositionally biased region" description="Basic and acidic residues" evidence="1">
    <location>
        <begin position="10"/>
        <end position="19"/>
    </location>
</feature>
<sequence length="364" mass="40983">MNRITGGKNHAKEEARSEQSKGWVFGAKTQKGLKEQKRKVIVLPTKAENKQIVIGKEHRKSKYGMRDEMRKNEWKKKWENFTKKKKKRITEGRTHHSGRRTHTEALKITHRSFDNLLLGIIVHPICNFIPIVFLFLIPKEATVVIERRSLDRVQMSTLDVALCQVLGPYPRLALLLFQFLVTVVLSNGYLGSNIRLPQLGFGYRSKIVVSGFNFNVDRWHQPIFLVDMSRVFPLCLVKTHLYPEALAKILEKGKIWMTRRRMGGGEEEVGIGTAAGGRVGPGGVPVEENRLYLRSISSSTIASISSAYTFLKLSNITTTTELPAGKLLLFLLSVVATFSTPPRGYGAGALAEKCGQRREDLGLR</sequence>
<dbReference type="Proteomes" id="UP001603857">
    <property type="component" value="Unassembled WGS sequence"/>
</dbReference>
<dbReference type="EMBL" id="JBGMDY010000004">
    <property type="protein sequence ID" value="KAL2337180.1"/>
    <property type="molecule type" value="Genomic_DNA"/>
</dbReference>
<gene>
    <name evidence="3" type="ORF">Fmac_011626</name>
</gene>
<dbReference type="AlphaFoldDB" id="A0ABD1MMZ6"/>
<feature type="region of interest" description="Disordered" evidence="1">
    <location>
        <begin position="1"/>
        <end position="26"/>
    </location>
</feature>
<comment type="caution">
    <text evidence="3">The sequence shown here is derived from an EMBL/GenBank/DDBJ whole genome shotgun (WGS) entry which is preliminary data.</text>
</comment>
<evidence type="ECO:0000313" key="3">
    <source>
        <dbReference type="EMBL" id="KAL2337180.1"/>
    </source>
</evidence>
<feature type="transmembrane region" description="Helical" evidence="2">
    <location>
        <begin position="116"/>
        <end position="137"/>
    </location>
</feature>
<organism evidence="3 4">
    <name type="scientific">Flemingia macrophylla</name>
    <dbReference type="NCBI Taxonomy" id="520843"/>
    <lineage>
        <taxon>Eukaryota</taxon>
        <taxon>Viridiplantae</taxon>
        <taxon>Streptophyta</taxon>
        <taxon>Embryophyta</taxon>
        <taxon>Tracheophyta</taxon>
        <taxon>Spermatophyta</taxon>
        <taxon>Magnoliopsida</taxon>
        <taxon>eudicotyledons</taxon>
        <taxon>Gunneridae</taxon>
        <taxon>Pentapetalae</taxon>
        <taxon>rosids</taxon>
        <taxon>fabids</taxon>
        <taxon>Fabales</taxon>
        <taxon>Fabaceae</taxon>
        <taxon>Papilionoideae</taxon>
        <taxon>50 kb inversion clade</taxon>
        <taxon>NPAAA clade</taxon>
        <taxon>indigoferoid/millettioid clade</taxon>
        <taxon>Phaseoleae</taxon>
        <taxon>Flemingia</taxon>
    </lineage>
</organism>
<accession>A0ABD1MMZ6</accession>